<dbReference type="Proteomes" id="UP000598054">
    <property type="component" value="Plasmid unnamed1"/>
</dbReference>
<dbReference type="Pfam" id="PF06414">
    <property type="entry name" value="Zeta_toxin"/>
    <property type="match status" value="1"/>
</dbReference>
<feature type="region of interest" description="Disordered" evidence="7">
    <location>
        <begin position="215"/>
        <end position="256"/>
    </location>
</feature>
<geneLocation type="plasmid" evidence="9 10">
    <name>unnamed1</name>
</geneLocation>
<evidence type="ECO:0000313" key="10">
    <source>
        <dbReference type="Proteomes" id="UP000598054"/>
    </source>
</evidence>
<keyword evidence="9" id="KW-0614">Plasmid</keyword>
<evidence type="ECO:0000313" key="9">
    <source>
        <dbReference type="EMBL" id="QRV45949.1"/>
    </source>
</evidence>
<evidence type="ECO:0000256" key="5">
    <source>
        <dbReference type="ARBA" id="ARBA00032897"/>
    </source>
</evidence>
<comment type="similarity">
    <text evidence="1">Belongs to the zeta toxin family.</text>
</comment>
<dbReference type="EC" id="2.7.1.176" evidence="2"/>
<dbReference type="InterPro" id="IPR010488">
    <property type="entry name" value="Zeta_toxin_domain"/>
</dbReference>
<evidence type="ECO:0000256" key="1">
    <source>
        <dbReference type="ARBA" id="ARBA00009104"/>
    </source>
</evidence>
<evidence type="ECO:0000256" key="3">
    <source>
        <dbReference type="ARBA" id="ARBA00022741"/>
    </source>
</evidence>
<dbReference type="SUPFAM" id="SSF52540">
    <property type="entry name" value="P-loop containing nucleoside triphosphate hydrolases"/>
    <property type="match status" value="1"/>
</dbReference>
<dbReference type="Gene3D" id="3.40.50.300">
    <property type="entry name" value="P-loop containing nucleotide triphosphate hydrolases"/>
    <property type="match status" value="1"/>
</dbReference>
<keyword evidence="3" id="KW-0547">Nucleotide-binding</keyword>
<accession>A0ABX7JCP1</accession>
<feature type="compositionally biased region" description="Basic and acidic residues" evidence="7">
    <location>
        <begin position="275"/>
        <end position="284"/>
    </location>
</feature>
<organism evidence="9 10">
    <name type="scientific">Streptomyces californicus</name>
    <dbReference type="NCBI Taxonomy" id="67351"/>
    <lineage>
        <taxon>Bacteria</taxon>
        <taxon>Bacillati</taxon>
        <taxon>Actinomycetota</taxon>
        <taxon>Actinomycetes</taxon>
        <taxon>Kitasatosporales</taxon>
        <taxon>Streptomycetaceae</taxon>
        <taxon>Streptomyces</taxon>
    </lineage>
</organism>
<evidence type="ECO:0000256" key="2">
    <source>
        <dbReference type="ARBA" id="ARBA00011963"/>
    </source>
</evidence>
<evidence type="ECO:0000256" key="7">
    <source>
        <dbReference type="SAM" id="MobiDB-lite"/>
    </source>
</evidence>
<sequence>MIIDPGRVEQYRLPQEENERIFHEEIAADLLADRTGQETPTVVFLIGQPGAGKSRVTEMVAEKLNAQGGFADIDSDLYKPYHPAYEDLMAEDDTLMAAYTRADGRAWMALAEEYVRSHKLNAVIQETSQNPEAVADKMRAYRAHGFRVEALFMGVSKAESDQGVCNRYATQRADGRGGRLTVRANADESFHGIPVLADLVDRDALAHQSSVFRRGEGEPRYSNTLDASDRWSAPPATRESVETERSRPLPPDQSRGFADTQLHLRALTDIPDPEWPDRLNEIDRNATPLLRPADARRLSIPTRPSASAARSRSTTVRKPDQPPQGAFRKAEPRQQPPPHRLSGPETGRGRTR</sequence>
<reference evidence="9 10" key="1">
    <citation type="submission" date="2021-02" db="EMBL/GenBank/DDBJ databases">
        <title>FDA dAtabase for Regulatory Grade micrObial Sequences (FDA-ARGOS): Supporting development and validation of Infectious Disease Dx tests.</title>
        <authorList>
            <person name="Sproer C."/>
            <person name="Gronow S."/>
            <person name="Severitt S."/>
            <person name="Schroder I."/>
            <person name="Tallon L."/>
            <person name="Sadzewicz L."/>
            <person name="Zhao X."/>
            <person name="Boylan J."/>
            <person name="Ott S."/>
            <person name="Bowen H."/>
            <person name="Vavikolanu K."/>
            <person name="Mehta A."/>
            <person name="Aluvathingal J."/>
            <person name="Nadendla S."/>
            <person name="Lowell S."/>
            <person name="Myers T."/>
            <person name="Yan Y."/>
            <person name="Sichtig H."/>
        </authorList>
    </citation>
    <scope>NUCLEOTIDE SEQUENCE [LARGE SCALE GENOMIC DNA]</scope>
    <source>
        <strain evidence="9 10">FDAARGOS_1211</strain>
        <plasmid evidence="9 10">unnamed1</plasmid>
    </source>
</reference>
<dbReference type="InterPro" id="IPR027417">
    <property type="entry name" value="P-loop_NTPase"/>
</dbReference>
<dbReference type="RefSeq" id="WP_050494047.1">
    <property type="nucleotide sequence ID" value="NZ_CP070241.1"/>
</dbReference>
<dbReference type="GeneID" id="63984813"/>
<evidence type="ECO:0000259" key="8">
    <source>
        <dbReference type="Pfam" id="PF06414"/>
    </source>
</evidence>
<comment type="catalytic activity">
    <reaction evidence="6">
        <text>UDP-N-acetyl-alpha-D-glucosamine + ATP = UDP-N-acetyl-alpha-D-glucosamine 3'-phosphate + ADP + H(+)</text>
        <dbReference type="Rhea" id="RHEA:32671"/>
        <dbReference type="ChEBI" id="CHEBI:15378"/>
        <dbReference type="ChEBI" id="CHEBI:30616"/>
        <dbReference type="ChEBI" id="CHEBI:57705"/>
        <dbReference type="ChEBI" id="CHEBI:64353"/>
        <dbReference type="ChEBI" id="CHEBI:456216"/>
        <dbReference type="EC" id="2.7.1.176"/>
    </reaction>
</comment>
<protein>
    <recommendedName>
        <fullName evidence="5">UDP-N-acetylglucosamine kinase</fullName>
        <ecNumber evidence="2">2.7.1.176</ecNumber>
    </recommendedName>
    <alternativeName>
        <fullName evidence="5">UDP-N-acetylglucosamine kinase</fullName>
    </alternativeName>
</protein>
<feature type="compositionally biased region" description="Low complexity" evidence="7">
    <location>
        <begin position="301"/>
        <end position="314"/>
    </location>
</feature>
<gene>
    <name evidence="9" type="ORF">I6J41_34855</name>
</gene>
<keyword evidence="4" id="KW-0067">ATP-binding</keyword>
<evidence type="ECO:0000256" key="4">
    <source>
        <dbReference type="ARBA" id="ARBA00022840"/>
    </source>
</evidence>
<keyword evidence="10" id="KW-1185">Reference proteome</keyword>
<feature type="region of interest" description="Disordered" evidence="7">
    <location>
        <begin position="268"/>
        <end position="352"/>
    </location>
</feature>
<dbReference type="EMBL" id="CP070250">
    <property type="protein sequence ID" value="QRV45949.1"/>
    <property type="molecule type" value="Genomic_DNA"/>
</dbReference>
<proteinExistence type="inferred from homology"/>
<name>A0ABX7JCP1_9ACTN</name>
<evidence type="ECO:0000256" key="6">
    <source>
        <dbReference type="ARBA" id="ARBA00048178"/>
    </source>
</evidence>
<feature type="domain" description="Zeta toxin" evidence="8">
    <location>
        <begin position="35"/>
        <end position="217"/>
    </location>
</feature>